<dbReference type="SUPFAM" id="SSF56601">
    <property type="entry name" value="beta-lactamase/transpeptidase-like"/>
    <property type="match status" value="1"/>
</dbReference>
<dbReference type="InterPro" id="IPR012338">
    <property type="entry name" value="Beta-lactam/transpept-like"/>
</dbReference>
<protein>
    <recommendedName>
        <fullName evidence="6">Beta-lactamase/transpeptidase-like protein</fullName>
    </recommendedName>
</protein>
<dbReference type="CDD" id="cd06171">
    <property type="entry name" value="Sigma70_r4"/>
    <property type="match status" value="1"/>
</dbReference>
<dbReference type="GO" id="GO:0016987">
    <property type="term" value="F:sigma factor activity"/>
    <property type="evidence" value="ECO:0007669"/>
    <property type="project" value="InterPro"/>
</dbReference>
<keyword evidence="1" id="KW-0472">Membrane</keyword>
<evidence type="ECO:0000313" key="4">
    <source>
        <dbReference type="EMBL" id="CAD7702953.1"/>
    </source>
</evidence>
<feature type="domain" description="RNA polymerase sigma factor 70 region 4 type 2" evidence="3">
    <location>
        <begin position="42"/>
        <end position="92"/>
    </location>
</feature>
<dbReference type="EMBL" id="CAJHUC010002012">
    <property type="protein sequence ID" value="CAD7702953.1"/>
    <property type="molecule type" value="Genomic_DNA"/>
</dbReference>
<organism evidence="4 5">
    <name type="scientific">Ostreobium quekettii</name>
    <dbReference type="NCBI Taxonomy" id="121088"/>
    <lineage>
        <taxon>Eukaryota</taxon>
        <taxon>Viridiplantae</taxon>
        <taxon>Chlorophyta</taxon>
        <taxon>core chlorophytes</taxon>
        <taxon>Ulvophyceae</taxon>
        <taxon>TCBD clade</taxon>
        <taxon>Bryopsidales</taxon>
        <taxon>Ostreobineae</taxon>
        <taxon>Ostreobiaceae</taxon>
        <taxon>Ostreobium</taxon>
    </lineage>
</organism>
<accession>A0A8S1J6Z1</accession>
<dbReference type="GO" id="GO:0003677">
    <property type="term" value="F:DNA binding"/>
    <property type="evidence" value="ECO:0007669"/>
    <property type="project" value="InterPro"/>
</dbReference>
<dbReference type="Pfam" id="PF00144">
    <property type="entry name" value="Beta-lactamase"/>
    <property type="match status" value="1"/>
</dbReference>
<feature type="transmembrane region" description="Helical" evidence="1">
    <location>
        <begin position="169"/>
        <end position="190"/>
    </location>
</feature>
<dbReference type="InterPro" id="IPR013324">
    <property type="entry name" value="RNA_pol_sigma_r3/r4-like"/>
</dbReference>
<sequence>MNWQRNDRPRRVRQQPLLEAQQVHADATNADQHLQQQETVDQLYVAIRRLPKADAALVLLYLDELSYREIADVLGISESNVGVKLNRAKKALAGLMNGLQGDSPTTEAQTLMESGTTVNLQVNAFSWPAWAENWNRIIPSWSVAACILLPTIAGAYAGKQFPLPDMGPVLFQSIVAAVICFEAALLAVWLQSKKRRLRTPAVTDGPKLPKGPAIATIVLTLLMGVLAIVALYSFAAELEPWDSSWQQSSLPDISAFDKRATERIDRWLQSLCEDRYPSLSAVVIRDGKVVYKGAFGFEDLRAARPATPQTQYHVASVTKVFTASLAVILHERGVIDLDRPVVEYLPDGVNISTTPEVGDTITLRQLASHTSGLPRRVPGPVQSAEGHYQLEPQKLYRLLAELRLESKPGTAQIYSNLGYGVLGHVLELAADRPFHELMDELICEPLKLQQTAIQADDSLRPATGYDRQDWQVEQTHSYRERLAGSGGLITSIDDLASFLAAQLQPNVLTRAMLDQLHTEAKLSTGLPAGTALGWTIAAPIQDAPVMREAVDHVLEKNGGRSNCSAWIGFAPDHKVAVAVVTNCGGPYVDPIGRRLLEQAVPSSQKRLREPRYARVSPYSGIRWENDRPLVRIDDQWYDLLAVDGISVDRIVGFAKKQYGRRARKRVAEDLIQILAELGHDPDWEVTLDLRTQDGTTVQQDVLMTKRNRNQVRS</sequence>
<evidence type="ECO:0000259" key="3">
    <source>
        <dbReference type="Pfam" id="PF08281"/>
    </source>
</evidence>
<dbReference type="Gene3D" id="1.10.10.10">
    <property type="entry name" value="Winged helix-like DNA-binding domain superfamily/Winged helix DNA-binding domain"/>
    <property type="match status" value="1"/>
</dbReference>
<feature type="transmembrane region" description="Helical" evidence="1">
    <location>
        <begin position="211"/>
        <end position="234"/>
    </location>
</feature>
<dbReference type="InterPro" id="IPR036388">
    <property type="entry name" value="WH-like_DNA-bd_sf"/>
</dbReference>
<evidence type="ECO:0000313" key="5">
    <source>
        <dbReference type="Proteomes" id="UP000708148"/>
    </source>
</evidence>
<name>A0A8S1J6Z1_9CHLO</name>
<dbReference type="InterPro" id="IPR001466">
    <property type="entry name" value="Beta-lactam-related"/>
</dbReference>
<proteinExistence type="predicted"/>
<feature type="domain" description="Beta-lactamase-related" evidence="2">
    <location>
        <begin position="266"/>
        <end position="592"/>
    </location>
</feature>
<feature type="transmembrane region" description="Helical" evidence="1">
    <location>
        <begin position="137"/>
        <end position="157"/>
    </location>
</feature>
<evidence type="ECO:0000256" key="1">
    <source>
        <dbReference type="SAM" id="Phobius"/>
    </source>
</evidence>
<comment type="caution">
    <text evidence="4">The sequence shown here is derived from an EMBL/GenBank/DDBJ whole genome shotgun (WGS) entry which is preliminary data.</text>
</comment>
<dbReference type="InterPro" id="IPR013249">
    <property type="entry name" value="RNA_pol_sigma70_r4_t2"/>
</dbReference>
<keyword evidence="1" id="KW-1133">Transmembrane helix</keyword>
<dbReference type="InterPro" id="IPR014284">
    <property type="entry name" value="RNA_pol_sigma-70_dom"/>
</dbReference>
<dbReference type="PANTHER" id="PTHR46825">
    <property type="entry name" value="D-ALANYL-D-ALANINE-CARBOXYPEPTIDASE/ENDOPEPTIDASE AMPH"/>
    <property type="match status" value="1"/>
</dbReference>
<dbReference type="Gene3D" id="3.40.710.10">
    <property type="entry name" value="DD-peptidase/beta-lactamase superfamily"/>
    <property type="match status" value="1"/>
</dbReference>
<dbReference type="NCBIfam" id="TIGR02937">
    <property type="entry name" value="sigma70-ECF"/>
    <property type="match status" value="1"/>
</dbReference>
<dbReference type="SUPFAM" id="SSF88659">
    <property type="entry name" value="Sigma3 and sigma4 domains of RNA polymerase sigma factors"/>
    <property type="match status" value="1"/>
</dbReference>
<keyword evidence="1" id="KW-0812">Transmembrane</keyword>
<dbReference type="GO" id="GO:0006352">
    <property type="term" value="P:DNA-templated transcription initiation"/>
    <property type="evidence" value="ECO:0007669"/>
    <property type="project" value="InterPro"/>
</dbReference>
<dbReference type="PANTHER" id="PTHR46825:SF9">
    <property type="entry name" value="BETA-LACTAMASE-RELATED DOMAIN-CONTAINING PROTEIN"/>
    <property type="match status" value="1"/>
</dbReference>
<reference evidence="4" key="1">
    <citation type="submission" date="2020-12" db="EMBL/GenBank/DDBJ databases">
        <authorList>
            <person name="Iha C."/>
        </authorList>
    </citation>
    <scope>NUCLEOTIDE SEQUENCE</scope>
</reference>
<dbReference type="AlphaFoldDB" id="A0A8S1J6Z1"/>
<gene>
    <name evidence="4" type="ORF">OSTQU699_LOCUS8310</name>
</gene>
<keyword evidence="5" id="KW-1185">Reference proteome</keyword>
<dbReference type="OrthoDB" id="542450at2759"/>
<dbReference type="InterPro" id="IPR050491">
    <property type="entry name" value="AmpC-like"/>
</dbReference>
<dbReference type="Pfam" id="PF08281">
    <property type="entry name" value="Sigma70_r4_2"/>
    <property type="match status" value="1"/>
</dbReference>
<evidence type="ECO:0008006" key="6">
    <source>
        <dbReference type="Google" id="ProtNLM"/>
    </source>
</evidence>
<evidence type="ECO:0000259" key="2">
    <source>
        <dbReference type="Pfam" id="PF00144"/>
    </source>
</evidence>
<dbReference type="Proteomes" id="UP000708148">
    <property type="component" value="Unassembled WGS sequence"/>
</dbReference>